<reference evidence="1 2" key="1">
    <citation type="submission" date="2016-10" db="EMBL/GenBank/DDBJ databases">
        <authorList>
            <person name="de Groot N.N."/>
        </authorList>
    </citation>
    <scope>NUCLEOTIDE SEQUENCE [LARGE SCALE GENOMIC DNA]</scope>
    <source>
        <strain evidence="1 2">DSM 16981</strain>
    </source>
</reference>
<dbReference type="AlphaFoldDB" id="A0A1G9SLQ3"/>
<name>A0A1G9SLQ3_9FIRM</name>
<sequence length="74" mass="8023">MIKTETKTLQLQFADVQGTKISYAVKNPKDDLDKAAIDAAAKTIIESKLFATKNGDLAELKAGNIVTHTVETMD</sequence>
<evidence type="ECO:0000313" key="1">
    <source>
        <dbReference type="EMBL" id="SDM36361.1"/>
    </source>
</evidence>
<proteinExistence type="predicted"/>
<keyword evidence="2" id="KW-1185">Reference proteome</keyword>
<protein>
    <recommendedName>
        <fullName evidence="3">DUF2922 domain-containing protein</fullName>
    </recommendedName>
</protein>
<evidence type="ECO:0008006" key="3">
    <source>
        <dbReference type="Google" id="ProtNLM"/>
    </source>
</evidence>
<dbReference type="EMBL" id="FNHQ01000005">
    <property type="protein sequence ID" value="SDM36361.1"/>
    <property type="molecule type" value="Genomic_DNA"/>
</dbReference>
<dbReference type="Pfam" id="PF11148">
    <property type="entry name" value="DUF2922"/>
    <property type="match status" value="1"/>
</dbReference>
<dbReference type="STRING" id="349095.SAMN05660299_00765"/>
<organism evidence="1 2">
    <name type="scientific">Megasphaera paucivorans</name>
    <dbReference type="NCBI Taxonomy" id="349095"/>
    <lineage>
        <taxon>Bacteria</taxon>
        <taxon>Bacillati</taxon>
        <taxon>Bacillota</taxon>
        <taxon>Negativicutes</taxon>
        <taxon>Veillonellales</taxon>
        <taxon>Veillonellaceae</taxon>
        <taxon>Megasphaera</taxon>
    </lineage>
</organism>
<evidence type="ECO:0000313" key="2">
    <source>
        <dbReference type="Proteomes" id="UP000199309"/>
    </source>
</evidence>
<accession>A0A1G9SLQ3</accession>
<dbReference type="InterPro" id="IPR021321">
    <property type="entry name" value="DUF2922"/>
</dbReference>
<gene>
    <name evidence="1" type="ORF">SAMN05660299_00765</name>
</gene>
<dbReference type="Proteomes" id="UP000199309">
    <property type="component" value="Unassembled WGS sequence"/>
</dbReference>
<dbReference type="RefSeq" id="WP_091648286.1">
    <property type="nucleotide sequence ID" value="NZ_FNHQ01000005.1"/>
</dbReference>